<name>A0A1C7II89_9FIRM</name>
<evidence type="ECO:0000313" key="1">
    <source>
        <dbReference type="EMBL" id="ANU78778.1"/>
    </source>
</evidence>
<proteinExistence type="predicted"/>
<organism evidence="1 2">
    <name type="scientific">Blautia pseudococcoides</name>
    <dbReference type="NCBI Taxonomy" id="1796616"/>
    <lineage>
        <taxon>Bacteria</taxon>
        <taxon>Bacillati</taxon>
        <taxon>Bacillota</taxon>
        <taxon>Clostridia</taxon>
        <taxon>Lachnospirales</taxon>
        <taxon>Lachnospiraceae</taxon>
        <taxon>Blautia</taxon>
    </lineage>
</organism>
<evidence type="ECO:0008006" key="3">
    <source>
        <dbReference type="Google" id="ProtNLM"/>
    </source>
</evidence>
<keyword evidence="2" id="KW-1185">Reference proteome</keyword>
<protein>
    <recommendedName>
        <fullName evidence="3">PTS HPr component family protein</fullName>
    </recommendedName>
</protein>
<reference evidence="1" key="1">
    <citation type="submission" date="2017-04" db="EMBL/GenBank/DDBJ databases">
        <title>Complete Genome Sequences of Twelve Strains of a Stable Defined Moderately Diverse Mouse Microbiota 2 (sDMDMm2).</title>
        <authorList>
            <person name="Uchimura Y."/>
            <person name="Wyss M."/>
            <person name="Brugiroux S."/>
            <person name="Limenitakis J.P."/>
            <person name="Stecher B."/>
            <person name="McCoy K.D."/>
            <person name="Macpherson A.J."/>
        </authorList>
    </citation>
    <scope>NUCLEOTIDE SEQUENCE</scope>
    <source>
        <strain evidence="1">YL58</strain>
    </source>
</reference>
<dbReference type="Proteomes" id="UP000092574">
    <property type="component" value="Chromosome"/>
</dbReference>
<dbReference type="EMBL" id="CP015405">
    <property type="protein sequence ID" value="ANU78778.1"/>
    <property type="molecule type" value="Genomic_DNA"/>
</dbReference>
<gene>
    <name evidence="1" type="ORF">A4V09_20675</name>
</gene>
<dbReference type="STRING" id="1796616.A4V09_20675"/>
<dbReference type="SUPFAM" id="SSF55594">
    <property type="entry name" value="HPr-like"/>
    <property type="match status" value="1"/>
</dbReference>
<dbReference type="OrthoDB" id="1858199at2"/>
<dbReference type="AlphaFoldDB" id="A0A1C7II89"/>
<sequence length="75" mass="8767">MCERTVRFSEINEIKEFVSAACRCKFDIDVVSGRIVIDAKSILGMLSLNWDEELRVVYEEQDPQFENVLQKYMTS</sequence>
<dbReference type="KEGG" id="byl:A4V09_20675"/>
<accession>A0A1C7II89</accession>
<dbReference type="InterPro" id="IPR035895">
    <property type="entry name" value="HPr-like_sf"/>
</dbReference>
<evidence type="ECO:0000313" key="2">
    <source>
        <dbReference type="Proteomes" id="UP000092574"/>
    </source>
</evidence>
<dbReference type="Gene3D" id="3.30.1340.10">
    <property type="entry name" value="HPr-like"/>
    <property type="match status" value="1"/>
</dbReference>